<organism evidence="1 2">
    <name type="scientific">Fusibacter ferrireducens</name>
    <dbReference type="NCBI Taxonomy" id="2785058"/>
    <lineage>
        <taxon>Bacteria</taxon>
        <taxon>Bacillati</taxon>
        <taxon>Bacillota</taxon>
        <taxon>Clostridia</taxon>
        <taxon>Eubacteriales</taxon>
        <taxon>Eubacteriales Family XII. Incertae Sedis</taxon>
        <taxon>Fusibacter</taxon>
    </lineage>
</organism>
<dbReference type="Proteomes" id="UP000614200">
    <property type="component" value="Unassembled WGS sequence"/>
</dbReference>
<dbReference type="InterPro" id="IPR023811">
    <property type="entry name" value="CHP04076"/>
</dbReference>
<protein>
    <submittedName>
        <fullName evidence="1">TIGR04076 family protein</fullName>
    </submittedName>
</protein>
<accession>A0ABR9ZM40</accession>
<keyword evidence="2" id="KW-1185">Reference proteome</keyword>
<dbReference type="RefSeq" id="WP_194699787.1">
    <property type="nucleotide sequence ID" value="NZ_JADKNH010000001.1"/>
</dbReference>
<dbReference type="NCBIfam" id="TIGR04076">
    <property type="entry name" value="TIGR04076 family protein"/>
    <property type="match status" value="1"/>
</dbReference>
<evidence type="ECO:0000313" key="2">
    <source>
        <dbReference type="Proteomes" id="UP000614200"/>
    </source>
</evidence>
<evidence type="ECO:0000313" key="1">
    <source>
        <dbReference type="EMBL" id="MBF4691537.1"/>
    </source>
</evidence>
<sequence length="101" mass="11489">MKVRLEIIESKCRSHYHKKGEVFIVEDICPPICHELWHVIYPNVYVLTNNGVLDYGCMKAQKFEARCPDGGRVTIRGEAILSVDTTAPNQTSCHETKNNID</sequence>
<proteinExistence type="predicted"/>
<reference evidence="1 2" key="1">
    <citation type="submission" date="2020-11" db="EMBL/GenBank/DDBJ databases">
        <title>Fusibacter basophilias sp. nov.</title>
        <authorList>
            <person name="Qiu D."/>
        </authorList>
    </citation>
    <scope>NUCLEOTIDE SEQUENCE [LARGE SCALE GENOMIC DNA]</scope>
    <source>
        <strain evidence="1 2">Q10-2</strain>
    </source>
</reference>
<dbReference type="EMBL" id="JADKNH010000001">
    <property type="protein sequence ID" value="MBF4691537.1"/>
    <property type="molecule type" value="Genomic_DNA"/>
</dbReference>
<gene>
    <name evidence="1" type="ORF">ISU02_00325</name>
</gene>
<name>A0ABR9ZM40_9FIRM</name>
<comment type="caution">
    <text evidence="1">The sequence shown here is derived from an EMBL/GenBank/DDBJ whole genome shotgun (WGS) entry which is preliminary data.</text>
</comment>